<dbReference type="OrthoDB" id="9779136at2"/>
<dbReference type="FunFam" id="3.40.50.300:FF:000421">
    <property type="entry name" value="Branched-chain amino acid ABC transporter ATP-binding protein"/>
    <property type="match status" value="1"/>
</dbReference>
<dbReference type="InterPro" id="IPR051120">
    <property type="entry name" value="ABC_AA/LPS_Transport"/>
</dbReference>
<proteinExistence type="predicted"/>
<evidence type="ECO:0000313" key="6">
    <source>
        <dbReference type="Proteomes" id="UP000238415"/>
    </source>
</evidence>
<dbReference type="GO" id="GO:0005886">
    <property type="term" value="C:plasma membrane"/>
    <property type="evidence" value="ECO:0007669"/>
    <property type="project" value="TreeGrafter"/>
</dbReference>
<dbReference type="InterPro" id="IPR003439">
    <property type="entry name" value="ABC_transporter-like_ATP-bd"/>
</dbReference>
<gene>
    <name evidence="5" type="primary">lptB_2</name>
    <name evidence="5" type="ORF">MOHU_13250</name>
</gene>
<dbReference type="RefSeq" id="WP_106005327.1">
    <property type="nucleotide sequence ID" value="NZ_CP136419.1"/>
</dbReference>
<dbReference type="GO" id="GO:0042941">
    <property type="term" value="P:D-alanine transmembrane transport"/>
    <property type="evidence" value="ECO:0007669"/>
    <property type="project" value="TreeGrafter"/>
</dbReference>
<dbReference type="InterPro" id="IPR003593">
    <property type="entry name" value="AAA+_ATPase"/>
</dbReference>
<dbReference type="Gene3D" id="3.40.50.300">
    <property type="entry name" value="P-loop containing nucleotide triphosphate hydrolases"/>
    <property type="match status" value="1"/>
</dbReference>
<dbReference type="EMBL" id="PVXM01000025">
    <property type="protein sequence ID" value="PRR72902.1"/>
    <property type="molecule type" value="Genomic_DNA"/>
</dbReference>
<keyword evidence="6" id="KW-1185">Reference proteome</keyword>
<dbReference type="Pfam" id="PF00005">
    <property type="entry name" value="ABC_tran"/>
    <property type="match status" value="1"/>
</dbReference>
<dbReference type="AlphaFoldDB" id="A0A2T0ASJ0"/>
<evidence type="ECO:0000256" key="3">
    <source>
        <dbReference type="ARBA" id="ARBA00022840"/>
    </source>
</evidence>
<dbReference type="GO" id="GO:0005304">
    <property type="term" value="F:L-valine transmembrane transporter activity"/>
    <property type="evidence" value="ECO:0007669"/>
    <property type="project" value="TreeGrafter"/>
</dbReference>
<dbReference type="EC" id="3.6.3.-" evidence="5"/>
<dbReference type="Proteomes" id="UP000238415">
    <property type="component" value="Unassembled WGS sequence"/>
</dbReference>
<dbReference type="GO" id="GO:0015808">
    <property type="term" value="P:L-alanine transport"/>
    <property type="evidence" value="ECO:0007669"/>
    <property type="project" value="TreeGrafter"/>
</dbReference>
<dbReference type="InterPro" id="IPR032823">
    <property type="entry name" value="BCA_ABC_TP_C"/>
</dbReference>
<keyword evidence="5" id="KW-0378">Hydrolase</keyword>
<protein>
    <submittedName>
        <fullName evidence="5">Lipopolysaccharide export system ATP-binding protein LptB</fullName>
        <ecNumber evidence="5">3.6.3.-</ecNumber>
    </submittedName>
</protein>
<evidence type="ECO:0000256" key="2">
    <source>
        <dbReference type="ARBA" id="ARBA00022741"/>
    </source>
</evidence>
<evidence type="ECO:0000259" key="4">
    <source>
        <dbReference type="PROSITE" id="PS50893"/>
    </source>
</evidence>
<keyword evidence="3 5" id="KW-0067">ATP-binding</keyword>
<dbReference type="SMART" id="SM00382">
    <property type="entry name" value="AAA"/>
    <property type="match status" value="1"/>
</dbReference>
<comment type="caution">
    <text evidence="5">The sequence shown here is derived from an EMBL/GenBank/DDBJ whole genome shotgun (WGS) entry which is preliminary data.</text>
</comment>
<dbReference type="InterPro" id="IPR027417">
    <property type="entry name" value="P-loop_NTPase"/>
</dbReference>
<dbReference type="GO" id="GO:1903806">
    <property type="term" value="P:L-isoleucine import across plasma membrane"/>
    <property type="evidence" value="ECO:0007669"/>
    <property type="project" value="TreeGrafter"/>
</dbReference>
<name>A0A2T0ASJ0_9FIRM</name>
<dbReference type="PANTHER" id="PTHR45772">
    <property type="entry name" value="CONSERVED COMPONENT OF ABC TRANSPORTER FOR NATURAL AMINO ACIDS-RELATED"/>
    <property type="match status" value="1"/>
</dbReference>
<organism evidence="5 6">
    <name type="scientific">Neomoorella humiferrea</name>
    <dbReference type="NCBI Taxonomy" id="676965"/>
    <lineage>
        <taxon>Bacteria</taxon>
        <taxon>Bacillati</taxon>
        <taxon>Bacillota</taxon>
        <taxon>Clostridia</taxon>
        <taxon>Neomoorellales</taxon>
        <taxon>Neomoorellaceae</taxon>
        <taxon>Neomoorella</taxon>
    </lineage>
</organism>
<dbReference type="GO" id="GO:0015188">
    <property type="term" value="F:L-isoleucine transmembrane transporter activity"/>
    <property type="evidence" value="ECO:0007669"/>
    <property type="project" value="TreeGrafter"/>
</dbReference>
<accession>A0A2T0ASJ0</accession>
<dbReference type="SUPFAM" id="SSF52540">
    <property type="entry name" value="P-loop containing nucleoside triphosphate hydrolases"/>
    <property type="match status" value="1"/>
</dbReference>
<dbReference type="PROSITE" id="PS50893">
    <property type="entry name" value="ABC_TRANSPORTER_2"/>
    <property type="match status" value="1"/>
</dbReference>
<keyword evidence="2" id="KW-0547">Nucleotide-binding</keyword>
<evidence type="ECO:0000313" key="5">
    <source>
        <dbReference type="EMBL" id="PRR72902.1"/>
    </source>
</evidence>
<sequence>MALLETRDLTISFGGLMAVANVNLAIERGELVGLIGPNGAGKTTVFNLLTGVYRPTRGEIVFNGRNIEGLKPYQITRQGIARTFQNIRLFGDLSVLDNLRIAFHWHNSYRVLDAVLRLPAFHRKENEILARSKELMRIFQLEAYQDEKAKNLPYGEQRRLEIARALAAHPQLLLLDEPAAGMNPQETKKLMELIEWVRREFALTILLIEHDMSLVMGICERIYVLDYGQVIAEGPPAAIRANERVIEAYLGREVNGVATQG</sequence>
<dbReference type="GO" id="GO:1903805">
    <property type="term" value="P:L-valine import across plasma membrane"/>
    <property type="evidence" value="ECO:0007669"/>
    <property type="project" value="TreeGrafter"/>
</dbReference>
<dbReference type="CDD" id="cd03219">
    <property type="entry name" value="ABC_Mj1267_LivG_branched"/>
    <property type="match status" value="1"/>
</dbReference>
<keyword evidence="1" id="KW-0813">Transport</keyword>
<evidence type="ECO:0000256" key="1">
    <source>
        <dbReference type="ARBA" id="ARBA00022448"/>
    </source>
</evidence>
<feature type="domain" description="ABC transporter" evidence="4">
    <location>
        <begin position="4"/>
        <end position="252"/>
    </location>
</feature>
<dbReference type="GO" id="GO:0016887">
    <property type="term" value="F:ATP hydrolysis activity"/>
    <property type="evidence" value="ECO:0007669"/>
    <property type="project" value="InterPro"/>
</dbReference>
<dbReference type="PANTHER" id="PTHR45772:SF7">
    <property type="entry name" value="AMINO ACID ABC TRANSPORTER ATP-BINDING PROTEIN"/>
    <property type="match status" value="1"/>
</dbReference>
<dbReference type="GO" id="GO:0005524">
    <property type="term" value="F:ATP binding"/>
    <property type="evidence" value="ECO:0007669"/>
    <property type="project" value="UniProtKB-KW"/>
</dbReference>
<dbReference type="GO" id="GO:0015192">
    <property type="term" value="F:L-phenylalanine transmembrane transporter activity"/>
    <property type="evidence" value="ECO:0007669"/>
    <property type="project" value="TreeGrafter"/>
</dbReference>
<dbReference type="Pfam" id="PF12399">
    <property type="entry name" value="BCA_ABC_TP_C"/>
    <property type="match status" value="1"/>
</dbReference>
<reference evidence="5 6" key="1">
    <citation type="submission" date="2018-03" db="EMBL/GenBank/DDBJ databases">
        <title>Genome sequence of Moorella humiferrea DSM 23265.</title>
        <authorList>
            <person name="Poehlein A."/>
            <person name="Daniel R."/>
        </authorList>
    </citation>
    <scope>NUCLEOTIDE SEQUENCE [LARGE SCALE GENOMIC DNA]</scope>
    <source>
        <strain evidence="5 6">DSM 23265</strain>
    </source>
</reference>